<dbReference type="RefSeq" id="YP_008357440.1">
    <property type="nucleotide sequence ID" value="NC_021901.1"/>
</dbReference>
<dbReference type="EMBL" id="HF920633">
    <property type="protein sequence ID" value="CCV01819.1"/>
    <property type="molecule type" value="Genomic_DNA"/>
</dbReference>
<reference evidence="2 3" key="1">
    <citation type="journal article" date="2013" name="J. Gen. Virol.">
        <title>Complete genome sequence of invertebrate iridescent virus 22 isolated from a blackfly larva.</title>
        <authorList>
            <person name="Piegu B."/>
            <person name="Guizard S."/>
            <person name="Spears T."/>
            <person name="Cruaud C."/>
            <person name="Couloux A."/>
            <person name="Bideshi D.K."/>
            <person name="Federici B.A."/>
            <person name="Bigot Y."/>
        </authorList>
    </citation>
    <scope>NUCLEOTIDE SEQUENCE [LARGE SCALE GENOMIC DNA]</scope>
</reference>
<dbReference type="GeneID" id="16414481"/>
<keyword evidence="1" id="KW-1133">Transmembrane helix</keyword>
<dbReference type="KEGG" id="vg:16414481"/>
<evidence type="ECO:0000313" key="2">
    <source>
        <dbReference type="EMBL" id="CCV01819.1"/>
    </source>
</evidence>
<sequence length="218" mass="25341">MECNKMVKKAIKNQNKYLVNLWITNNICLTTDVVLIALGIHDFDTLKVISNHLNINKKVYKNFKLQAQELNLILEMDNTSLIEDFKYFIEADTIVCVLNTMVSAGKSINCLKKIFELKLIVKSYHIYVLFKTALLLPTQTFLDVILKYSTKQMVKYTVSENNIKGLNLILNKLIKQYGYPALDKTIRYNIHTYPNKVECVKILNNHLFESVTKRCIRL</sequence>
<dbReference type="Proteomes" id="UP000154968">
    <property type="component" value="Segment"/>
</dbReference>
<protein>
    <submittedName>
        <fullName evidence="2">Uncharacterized protein</fullName>
    </submittedName>
</protein>
<evidence type="ECO:0000256" key="1">
    <source>
        <dbReference type="SAM" id="Phobius"/>
    </source>
</evidence>
<accession>S6DDS1</accession>
<proteinExistence type="predicted"/>
<evidence type="ECO:0000313" key="3">
    <source>
        <dbReference type="Proteomes" id="UP000154968"/>
    </source>
</evidence>
<feature type="transmembrane region" description="Helical" evidence="1">
    <location>
        <begin position="21"/>
        <end position="40"/>
    </location>
</feature>
<feature type="transmembrane region" description="Helical" evidence="1">
    <location>
        <begin position="124"/>
        <end position="146"/>
    </location>
</feature>
<keyword evidence="3" id="KW-1185">Reference proteome</keyword>
<keyword evidence="1" id="KW-0472">Membrane</keyword>
<gene>
    <name evidence="2" type="primary">142R</name>
    <name evidence="2" type="ORF">IIV22_142R</name>
</gene>
<name>S6DDS1_9VIRU</name>
<keyword evidence="1" id="KW-0812">Transmembrane</keyword>
<organism evidence="2 3">
    <name type="scientific">Invertebrate iridescent virus 22</name>
    <dbReference type="NCBI Taxonomy" id="345198"/>
    <lineage>
        <taxon>Viruses</taxon>
        <taxon>Varidnaviria</taxon>
        <taxon>Bamfordvirae</taxon>
        <taxon>Nucleocytoviricota</taxon>
        <taxon>Megaviricetes</taxon>
        <taxon>Pimascovirales</taxon>
        <taxon>Pimascovirales incertae sedis</taxon>
        <taxon>Iridoviridae</taxon>
        <taxon>Betairidovirinae</taxon>
        <taxon>Chloriridovirus</taxon>
        <taxon>Chloriridovirus simulium1</taxon>
    </lineage>
</organism>